<dbReference type="AlphaFoldDB" id="A0A9P3G6N6"/>
<dbReference type="OrthoDB" id="74314at2759"/>
<sequence length="462" mass="51338">MATIDYVEIPASATRLQLCGAAGKDDLRPAVKVVTSLPQPESAPRGTPPTSAAVQSPTAKPGFNLQQALLSATFQLPANAPSAPRATKGTPKLLSTRDPLSIPITTANFRRFVAKVGPVFWLQDRLEEIVMWRRGWKYTTVWMCAYTFLCYYPRLALLLPVVFLLGAILGTHPALRNGGDLSASSQPAKVPPPTPSPVPEWSMDWLGNVQAIQNLMGAFSDAHDKVYPVVPHLNHTTPYTPVVFTLTVAALILAMPLVALIPLRAAFIILGLAPFVLTHPFTMYTLYPLLREWAARRLVTLHVRVMKLVDNDRLEDKHWRSELRDVELWENERWAGVSGADDGGSGDAGWNKSNLRPGERKAWTRGRDGWSGVSDDGSGDVSSNLTFSLSPGWLFVETEDWRPDLEASWIGPECADQDGWVYTDDVWMNPSSVPKDTWKQTSGMTRRRRWVRRIYFDPAAAR</sequence>
<gene>
    <name evidence="8" type="ORF">PsYK624_048920</name>
</gene>
<name>A0A9P3G6N6_9APHY</name>
<keyword evidence="2 6" id="KW-0812">Transmembrane</keyword>
<dbReference type="PANTHER" id="PTHR28304:SF2">
    <property type="entry name" value="PEROXISOMAL MEMBRANE PROTEIN PEX29"/>
    <property type="match status" value="1"/>
</dbReference>
<feature type="region of interest" description="Disordered" evidence="5">
    <location>
        <begin position="340"/>
        <end position="375"/>
    </location>
</feature>
<feature type="transmembrane region" description="Helical" evidence="6">
    <location>
        <begin position="267"/>
        <end position="287"/>
    </location>
</feature>
<dbReference type="GO" id="GO:0007031">
    <property type="term" value="P:peroxisome organization"/>
    <property type="evidence" value="ECO:0007669"/>
    <property type="project" value="UniProtKB-ARBA"/>
</dbReference>
<protein>
    <recommendedName>
        <fullName evidence="7">Peroxin/Ferlin domain-containing protein</fullName>
    </recommendedName>
</protein>
<comment type="subcellular location">
    <subcellularLocation>
        <location evidence="1">Membrane</location>
        <topology evidence="1">Multi-pass membrane protein</topology>
    </subcellularLocation>
</comment>
<dbReference type="EMBL" id="BPQB01000010">
    <property type="protein sequence ID" value="GJE88805.1"/>
    <property type="molecule type" value="Genomic_DNA"/>
</dbReference>
<evidence type="ECO:0000259" key="7">
    <source>
        <dbReference type="SMART" id="SM00694"/>
    </source>
</evidence>
<reference evidence="8 9" key="1">
    <citation type="submission" date="2021-08" db="EMBL/GenBank/DDBJ databases">
        <title>Draft Genome Sequence of Phanerochaete sordida strain YK-624.</title>
        <authorList>
            <person name="Mori T."/>
            <person name="Dohra H."/>
            <person name="Suzuki T."/>
            <person name="Kawagishi H."/>
            <person name="Hirai H."/>
        </authorList>
    </citation>
    <scope>NUCLEOTIDE SEQUENCE [LARGE SCALE GENOMIC DNA]</scope>
    <source>
        <strain evidence="8 9">YK-624</strain>
    </source>
</reference>
<feature type="domain" description="Peroxin/Ferlin" evidence="7">
    <location>
        <begin position="419"/>
        <end position="457"/>
    </location>
</feature>
<evidence type="ECO:0000256" key="3">
    <source>
        <dbReference type="ARBA" id="ARBA00022989"/>
    </source>
</evidence>
<feature type="compositionally biased region" description="Polar residues" evidence="5">
    <location>
        <begin position="48"/>
        <end position="57"/>
    </location>
</feature>
<dbReference type="PANTHER" id="PTHR28304">
    <property type="entry name" value="PEROXISOMAL MEMBRANE PROTEIN PEX29"/>
    <property type="match status" value="1"/>
</dbReference>
<keyword evidence="3 6" id="KW-1133">Transmembrane helix</keyword>
<proteinExistence type="predicted"/>
<evidence type="ECO:0000256" key="2">
    <source>
        <dbReference type="ARBA" id="ARBA00022692"/>
    </source>
</evidence>
<evidence type="ECO:0000256" key="1">
    <source>
        <dbReference type="ARBA" id="ARBA00004141"/>
    </source>
</evidence>
<dbReference type="InterPro" id="IPR006614">
    <property type="entry name" value="Peroxin/Ferlin"/>
</dbReference>
<dbReference type="InterPro" id="IPR052816">
    <property type="entry name" value="Peroxisomal_Membrane_PEX28-32"/>
</dbReference>
<evidence type="ECO:0000313" key="9">
    <source>
        <dbReference type="Proteomes" id="UP000703269"/>
    </source>
</evidence>
<feature type="region of interest" description="Disordered" evidence="5">
    <location>
        <begin position="36"/>
        <end position="57"/>
    </location>
</feature>
<evidence type="ECO:0000256" key="5">
    <source>
        <dbReference type="SAM" id="MobiDB-lite"/>
    </source>
</evidence>
<dbReference type="GO" id="GO:0005778">
    <property type="term" value="C:peroxisomal membrane"/>
    <property type="evidence" value="ECO:0007669"/>
    <property type="project" value="TreeGrafter"/>
</dbReference>
<dbReference type="Proteomes" id="UP000703269">
    <property type="component" value="Unassembled WGS sequence"/>
</dbReference>
<feature type="compositionally biased region" description="Basic and acidic residues" evidence="5">
    <location>
        <begin position="357"/>
        <end position="368"/>
    </location>
</feature>
<feature type="transmembrane region" description="Helical" evidence="6">
    <location>
        <begin position="151"/>
        <end position="169"/>
    </location>
</feature>
<dbReference type="InterPro" id="IPR010482">
    <property type="entry name" value="TECPR1-like_DysF"/>
</dbReference>
<evidence type="ECO:0000256" key="6">
    <source>
        <dbReference type="SAM" id="Phobius"/>
    </source>
</evidence>
<comment type="caution">
    <text evidence="8">The sequence shown here is derived from an EMBL/GenBank/DDBJ whole genome shotgun (WGS) entry which is preliminary data.</text>
</comment>
<dbReference type="SMART" id="SM00694">
    <property type="entry name" value="DysFC"/>
    <property type="match status" value="1"/>
</dbReference>
<dbReference type="Pfam" id="PF06398">
    <property type="entry name" value="Pex24p"/>
    <property type="match status" value="1"/>
</dbReference>
<evidence type="ECO:0000313" key="8">
    <source>
        <dbReference type="EMBL" id="GJE88805.1"/>
    </source>
</evidence>
<organism evidence="8 9">
    <name type="scientific">Phanerochaete sordida</name>
    <dbReference type="NCBI Taxonomy" id="48140"/>
    <lineage>
        <taxon>Eukaryota</taxon>
        <taxon>Fungi</taxon>
        <taxon>Dikarya</taxon>
        <taxon>Basidiomycota</taxon>
        <taxon>Agaricomycotina</taxon>
        <taxon>Agaricomycetes</taxon>
        <taxon>Polyporales</taxon>
        <taxon>Phanerochaetaceae</taxon>
        <taxon>Phanerochaete</taxon>
    </lineage>
</organism>
<accession>A0A9P3G6N6</accession>
<keyword evidence="9" id="KW-1185">Reference proteome</keyword>
<feature type="transmembrane region" description="Helical" evidence="6">
    <location>
        <begin position="242"/>
        <end position="261"/>
    </location>
</feature>
<evidence type="ECO:0000256" key="4">
    <source>
        <dbReference type="ARBA" id="ARBA00023136"/>
    </source>
</evidence>
<keyword evidence="4 6" id="KW-0472">Membrane</keyword>